<gene>
    <name evidence="1" type="ORF">METZ01_LOCUS329039</name>
</gene>
<proteinExistence type="predicted"/>
<protein>
    <submittedName>
        <fullName evidence="1">Uncharacterized protein</fullName>
    </submittedName>
</protein>
<sequence length="39" mass="4060">MKLPQARLVCELTSMPGGAVVAQGTLNPLTLVRIQAGQP</sequence>
<name>A0A382PU40_9ZZZZ</name>
<dbReference type="AlphaFoldDB" id="A0A382PU40"/>
<evidence type="ECO:0000313" key="1">
    <source>
        <dbReference type="EMBL" id="SVC76185.1"/>
    </source>
</evidence>
<dbReference type="EMBL" id="UINC01109393">
    <property type="protein sequence ID" value="SVC76185.1"/>
    <property type="molecule type" value="Genomic_DNA"/>
</dbReference>
<feature type="non-terminal residue" evidence="1">
    <location>
        <position position="39"/>
    </location>
</feature>
<organism evidence="1">
    <name type="scientific">marine metagenome</name>
    <dbReference type="NCBI Taxonomy" id="408172"/>
    <lineage>
        <taxon>unclassified sequences</taxon>
        <taxon>metagenomes</taxon>
        <taxon>ecological metagenomes</taxon>
    </lineage>
</organism>
<reference evidence="1" key="1">
    <citation type="submission" date="2018-05" db="EMBL/GenBank/DDBJ databases">
        <authorList>
            <person name="Lanie J.A."/>
            <person name="Ng W.-L."/>
            <person name="Kazmierczak K.M."/>
            <person name="Andrzejewski T.M."/>
            <person name="Davidsen T.M."/>
            <person name="Wayne K.J."/>
            <person name="Tettelin H."/>
            <person name="Glass J.I."/>
            <person name="Rusch D."/>
            <person name="Podicherti R."/>
            <person name="Tsui H.-C.T."/>
            <person name="Winkler M.E."/>
        </authorList>
    </citation>
    <scope>NUCLEOTIDE SEQUENCE</scope>
</reference>
<accession>A0A382PU40</accession>